<proteinExistence type="predicted"/>
<dbReference type="Proteomes" id="UP000194577">
    <property type="component" value="Unassembled WGS sequence"/>
</dbReference>
<feature type="transmembrane region" description="Helical" evidence="1">
    <location>
        <begin position="32"/>
        <end position="51"/>
    </location>
</feature>
<organism evidence="2 3">
    <name type="scientific">Actinomyces ruminis</name>
    <dbReference type="NCBI Taxonomy" id="1937003"/>
    <lineage>
        <taxon>Bacteria</taxon>
        <taxon>Bacillati</taxon>
        <taxon>Actinomycetota</taxon>
        <taxon>Actinomycetes</taxon>
        <taxon>Actinomycetales</taxon>
        <taxon>Actinomycetaceae</taxon>
        <taxon>Actinomyces</taxon>
    </lineage>
</organism>
<evidence type="ECO:0000313" key="3">
    <source>
        <dbReference type="Proteomes" id="UP000194577"/>
    </source>
</evidence>
<keyword evidence="1" id="KW-0472">Membrane</keyword>
<protein>
    <submittedName>
        <fullName evidence="2">Uncharacterized protein</fullName>
    </submittedName>
</protein>
<keyword evidence="3" id="KW-1185">Reference proteome</keyword>
<sequence>MSTARATGWSLLLVGITLSALAACAQTPWLWLIAIVVLVASIGRLAVSFANDSDDSRNGRRH</sequence>
<keyword evidence="1" id="KW-1133">Transmembrane helix</keyword>
<name>A0ABX4MD36_9ACTO</name>
<keyword evidence="1" id="KW-0812">Transmembrane</keyword>
<dbReference type="EMBL" id="MTPX02000019">
    <property type="protein sequence ID" value="PHP53410.1"/>
    <property type="molecule type" value="Genomic_DNA"/>
</dbReference>
<evidence type="ECO:0000313" key="2">
    <source>
        <dbReference type="EMBL" id="PHP53410.1"/>
    </source>
</evidence>
<gene>
    <name evidence="2" type="ORF">BW737_002650</name>
</gene>
<evidence type="ECO:0000256" key="1">
    <source>
        <dbReference type="SAM" id="Phobius"/>
    </source>
</evidence>
<dbReference type="RefSeq" id="WP_086614587.1">
    <property type="nucleotide sequence ID" value="NZ_MTPX02000019.1"/>
</dbReference>
<comment type="caution">
    <text evidence="2">The sequence shown here is derived from an EMBL/GenBank/DDBJ whole genome shotgun (WGS) entry which is preliminary data.</text>
</comment>
<dbReference type="PROSITE" id="PS51257">
    <property type="entry name" value="PROKAR_LIPOPROTEIN"/>
    <property type="match status" value="1"/>
</dbReference>
<accession>A0ABX4MD36</accession>
<reference evidence="2 3" key="1">
    <citation type="submission" date="2017-10" db="EMBL/GenBank/DDBJ databases">
        <title>Draft genome sequence of cellulolytic Actinomyces sp CtC72 isolated from cattle rumen fluid.</title>
        <authorList>
            <person name="Joshi A.J."/>
            <person name="Vasudevan G."/>
            <person name="Lanjekar V.B."/>
            <person name="Hivarkar S."/>
            <person name="Engineer A."/>
            <person name="Pore S.D."/>
            <person name="Dhakephalkar P.K."/>
            <person name="Dagar S."/>
        </authorList>
    </citation>
    <scope>NUCLEOTIDE SEQUENCE [LARGE SCALE GENOMIC DNA]</scope>
    <source>
        <strain evidence="3">CtC72</strain>
    </source>
</reference>